<sequence length="79" mass="8889">MLTLTEDSRSASTVRARLAECPQIEVGLIEDRWMSVVVDAANQGQAKELHRWLESLDEVDQVEVICVTLNEDSNSENDE</sequence>
<proteinExistence type="predicted"/>
<dbReference type="Proteomes" id="UP000658278">
    <property type="component" value="Unassembled WGS sequence"/>
</dbReference>
<accession>A0A934VFZ9</accession>
<dbReference type="EMBL" id="JAENII010000005">
    <property type="protein sequence ID" value="MBK1827105.1"/>
    <property type="molecule type" value="Genomic_DNA"/>
</dbReference>
<name>A0A934VFZ9_9BACT</name>
<gene>
    <name evidence="1" type="ORF">JIN81_08740</name>
</gene>
<dbReference type="AlphaFoldDB" id="A0A934VFZ9"/>
<keyword evidence="2" id="KW-1185">Reference proteome</keyword>
<organism evidence="1 2">
    <name type="scientific">Haloferula rosea</name>
    <dbReference type="NCBI Taxonomy" id="490093"/>
    <lineage>
        <taxon>Bacteria</taxon>
        <taxon>Pseudomonadati</taxon>
        <taxon>Verrucomicrobiota</taxon>
        <taxon>Verrucomicrobiia</taxon>
        <taxon>Verrucomicrobiales</taxon>
        <taxon>Verrucomicrobiaceae</taxon>
        <taxon>Haloferula</taxon>
    </lineage>
</organism>
<evidence type="ECO:0000313" key="1">
    <source>
        <dbReference type="EMBL" id="MBK1827105.1"/>
    </source>
</evidence>
<reference evidence="1" key="1">
    <citation type="submission" date="2021-01" db="EMBL/GenBank/DDBJ databases">
        <title>Modified the classification status of verrucomicrobia.</title>
        <authorList>
            <person name="Feng X."/>
        </authorList>
    </citation>
    <scope>NUCLEOTIDE SEQUENCE</scope>
    <source>
        <strain evidence="1">KCTC 22201</strain>
    </source>
</reference>
<dbReference type="RefSeq" id="WP_234044603.1">
    <property type="nucleotide sequence ID" value="NZ_JAENII010000005.1"/>
</dbReference>
<protein>
    <submittedName>
        <fullName evidence="1">Uncharacterized protein</fullName>
    </submittedName>
</protein>
<comment type="caution">
    <text evidence="1">The sequence shown here is derived from an EMBL/GenBank/DDBJ whole genome shotgun (WGS) entry which is preliminary data.</text>
</comment>
<evidence type="ECO:0000313" key="2">
    <source>
        <dbReference type="Proteomes" id="UP000658278"/>
    </source>
</evidence>